<keyword evidence="12" id="KW-0732">Signal</keyword>
<keyword evidence="10 11" id="KW-0472">Membrane</keyword>
<evidence type="ECO:0000256" key="12">
    <source>
        <dbReference type="SAM" id="SignalP"/>
    </source>
</evidence>
<comment type="subcellular location">
    <subcellularLocation>
        <location evidence="11">Cell membrane</location>
        <topology evidence="11">Multi-pass membrane protein</topology>
    </subcellularLocation>
    <subcellularLocation>
        <location evidence="1">Membrane</location>
        <topology evidence="1">Multi-pass membrane protein</topology>
    </subcellularLocation>
</comment>
<evidence type="ECO:0000313" key="15">
    <source>
        <dbReference type="Proteomes" id="UP000269669"/>
    </source>
</evidence>
<keyword evidence="4 11" id="KW-0138">CF(0)</keyword>
<dbReference type="PROSITE" id="PS00605">
    <property type="entry name" value="ATPASE_C"/>
    <property type="match status" value="1"/>
</dbReference>
<proteinExistence type="inferred from homology"/>
<keyword evidence="8 11" id="KW-0406">Ion transport</keyword>
<dbReference type="PRINTS" id="PR00124">
    <property type="entry name" value="ATPASEC"/>
</dbReference>
<comment type="similarity">
    <text evidence="2 11">Belongs to the ATPase C chain family.</text>
</comment>
<keyword evidence="15" id="KW-1185">Reference proteome</keyword>
<evidence type="ECO:0000256" key="7">
    <source>
        <dbReference type="ARBA" id="ARBA00022989"/>
    </source>
</evidence>
<keyword evidence="9 11" id="KW-0446">Lipid-binding</keyword>
<feature type="domain" description="V-ATPase proteolipid subunit C-like" evidence="13">
    <location>
        <begin position="35"/>
        <end position="97"/>
    </location>
</feature>
<feature type="signal peptide" evidence="12">
    <location>
        <begin position="1"/>
        <end position="22"/>
    </location>
</feature>
<evidence type="ECO:0000256" key="10">
    <source>
        <dbReference type="ARBA" id="ARBA00023136"/>
    </source>
</evidence>
<evidence type="ECO:0000256" key="6">
    <source>
        <dbReference type="ARBA" id="ARBA00022781"/>
    </source>
</evidence>
<evidence type="ECO:0000256" key="11">
    <source>
        <dbReference type="HAMAP-Rule" id="MF_01396"/>
    </source>
</evidence>
<dbReference type="InterPro" id="IPR002379">
    <property type="entry name" value="ATPase_proteolipid_c-like_dom"/>
</dbReference>
<evidence type="ECO:0000256" key="4">
    <source>
        <dbReference type="ARBA" id="ARBA00022547"/>
    </source>
</evidence>
<dbReference type="InterPro" id="IPR038662">
    <property type="entry name" value="ATP_synth_F0_csu_sf"/>
</dbReference>
<dbReference type="EMBL" id="RSDW01000001">
    <property type="protein sequence ID" value="RSL19356.1"/>
    <property type="molecule type" value="Genomic_DNA"/>
</dbReference>
<keyword evidence="5 11" id="KW-0812">Transmembrane</keyword>
<evidence type="ECO:0000256" key="3">
    <source>
        <dbReference type="ARBA" id="ARBA00022448"/>
    </source>
</evidence>
<comment type="function">
    <text evidence="11">Key component of the F(0) channel; it plays a direct role in translocation across the membrane. A homomeric c-ring of between 10-14 subunits forms the central stalk rotor element with the F(1) delta and epsilon subunits.</text>
</comment>
<evidence type="ECO:0000256" key="9">
    <source>
        <dbReference type="ARBA" id="ARBA00023121"/>
    </source>
</evidence>
<dbReference type="GO" id="GO:0045259">
    <property type="term" value="C:proton-transporting ATP synthase complex"/>
    <property type="evidence" value="ECO:0007669"/>
    <property type="project" value="UniProtKB-KW"/>
</dbReference>
<comment type="caution">
    <text evidence="14">The sequence shown here is derived from an EMBL/GenBank/DDBJ whole genome shotgun (WGS) entry which is preliminary data.</text>
</comment>
<dbReference type="RefSeq" id="WP_125487587.1">
    <property type="nucleotide sequence ID" value="NZ_RSDW01000001.1"/>
</dbReference>
<keyword evidence="11" id="KW-0066">ATP synthesis</keyword>
<feature type="chain" id="PRO_5018578220" description="ATP synthase subunit c" evidence="12">
    <location>
        <begin position="23"/>
        <end position="100"/>
    </location>
</feature>
<keyword evidence="6 11" id="KW-0375">Hydrogen ion transport</keyword>
<dbReference type="InterPro" id="IPR020537">
    <property type="entry name" value="ATP_synth_F0_csu_DDCD_BS"/>
</dbReference>
<dbReference type="CDD" id="cd18121">
    <property type="entry name" value="ATP-synt_Fo_c"/>
    <property type="match status" value="1"/>
</dbReference>
<sequence>MKKLQYLFMSLAAMLLATPAFAQGTVSPGAQWVPLAAGLGMALAAGLCGLGQGKATASATEALARNPGARPGIFIFLILGLAFIESLALFTFVIIFLKVQ</sequence>
<evidence type="ECO:0000259" key="13">
    <source>
        <dbReference type="Pfam" id="PF00137"/>
    </source>
</evidence>
<dbReference type="InterPro" id="IPR035921">
    <property type="entry name" value="F/V-ATP_Csub_sf"/>
</dbReference>
<dbReference type="Gene3D" id="1.20.20.10">
    <property type="entry name" value="F1F0 ATP synthase subunit C"/>
    <property type="match status" value="1"/>
</dbReference>
<dbReference type="InterPro" id="IPR000454">
    <property type="entry name" value="ATP_synth_F0_csu"/>
</dbReference>
<dbReference type="Pfam" id="PF00137">
    <property type="entry name" value="ATP-synt_C"/>
    <property type="match status" value="1"/>
</dbReference>
<dbReference type="HAMAP" id="MF_01396">
    <property type="entry name" value="ATP_synth_c_bact"/>
    <property type="match status" value="1"/>
</dbReference>
<evidence type="ECO:0000313" key="14">
    <source>
        <dbReference type="EMBL" id="RSL19356.1"/>
    </source>
</evidence>
<comment type="function">
    <text evidence="11">F(1)F(0) ATP synthase produces ATP from ADP in the presence of a proton or sodium gradient. F-type ATPases consist of two structural domains, F(1) containing the extramembraneous catalytic core and F(0) containing the membrane proton channel, linked together by a central stalk and a peripheral stalk. During catalysis, ATP synthesis in the catalytic domain of F(1) is coupled via a rotary mechanism of the central stalk subunits to proton translocation.</text>
</comment>
<name>A0A3R9P243_9BACT</name>
<dbReference type="GO" id="GO:0033177">
    <property type="term" value="C:proton-transporting two-sector ATPase complex, proton-transporting domain"/>
    <property type="evidence" value="ECO:0007669"/>
    <property type="project" value="InterPro"/>
</dbReference>
<dbReference type="AlphaFoldDB" id="A0A3R9P243"/>
<feature type="site" description="Reversibly protonated during proton transport" evidence="11">
    <location>
        <position position="85"/>
    </location>
</feature>
<evidence type="ECO:0000256" key="1">
    <source>
        <dbReference type="ARBA" id="ARBA00004141"/>
    </source>
</evidence>
<keyword evidence="3 11" id="KW-0813">Transport</keyword>
<dbReference type="OrthoDB" id="129915at2"/>
<dbReference type="SUPFAM" id="SSF81333">
    <property type="entry name" value="F1F0 ATP synthase subunit C"/>
    <property type="match status" value="1"/>
</dbReference>
<dbReference type="GO" id="GO:0008289">
    <property type="term" value="F:lipid binding"/>
    <property type="evidence" value="ECO:0007669"/>
    <property type="project" value="UniProtKB-KW"/>
</dbReference>
<protein>
    <recommendedName>
        <fullName evidence="11">ATP synthase subunit c</fullName>
    </recommendedName>
    <alternativeName>
        <fullName evidence="11">ATP synthase F(0) sector subunit c</fullName>
    </alternativeName>
    <alternativeName>
        <fullName evidence="11">F-type ATPase subunit c</fullName>
        <shortName evidence="11">F-ATPase subunit c</shortName>
    </alternativeName>
    <alternativeName>
        <fullName evidence="11">Lipid-binding protein</fullName>
    </alternativeName>
</protein>
<evidence type="ECO:0000256" key="2">
    <source>
        <dbReference type="ARBA" id="ARBA00006704"/>
    </source>
</evidence>
<gene>
    <name evidence="11" type="primary">atpE</name>
    <name evidence="14" type="ORF">EDE15_5022</name>
</gene>
<dbReference type="GO" id="GO:0046933">
    <property type="term" value="F:proton-transporting ATP synthase activity, rotational mechanism"/>
    <property type="evidence" value="ECO:0007669"/>
    <property type="project" value="UniProtKB-UniRule"/>
</dbReference>
<evidence type="ECO:0000256" key="8">
    <source>
        <dbReference type="ARBA" id="ARBA00023065"/>
    </source>
</evidence>
<dbReference type="Proteomes" id="UP000269669">
    <property type="component" value="Unassembled WGS sequence"/>
</dbReference>
<evidence type="ECO:0000256" key="5">
    <source>
        <dbReference type="ARBA" id="ARBA00022692"/>
    </source>
</evidence>
<organism evidence="14 15">
    <name type="scientific">Edaphobacter aggregans</name>
    <dbReference type="NCBI Taxonomy" id="570835"/>
    <lineage>
        <taxon>Bacteria</taxon>
        <taxon>Pseudomonadati</taxon>
        <taxon>Acidobacteriota</taxon>
        <taxon>Terriglobia</taxon>
        <taxon>Terriglobales</taxon>
        <taxon>Acidobacteriaceae</taxon>
        <taxon>Edaphobacter</taxon>
    </lineage>
</organism>
<keyword evidence="11" id="KW-1003">Cell membrane</keyword>
<feature type="transmembrane region" description="Helical" evidence="11">
    <location>
        <begin position="72"/>
        <end position="97"/>
    </location>
</feature>
<feature type="transmembrane region" description="Helical" evidence="11">
    <location>
        <begin position="32"/>
        <end position="51"/>
    </location>
</feature>
<dbReference type="GO" id="GO:0005886">
    <property type="term" value="C:plasma membrane"/>
    <property type="evidence" value="ECO:0007669"/>
    <property type="project" value="UniProtKB-SubCell"/>
</dbReference>
<reference evidence="14 15" key="1">
    <citation type="submission" date="2018-12" db="EMBL/GenBank/DDBJ databases">
        <title>Sequencing of bacterial isolates from soil warming experiment in Harvard Forest, Massachusetts, USA.</title>
        <authorList>
            <person name="Deangelis K."/>
        </authorList>
    </citation>
    <scope>NUCLEOTIDE SEQUENCE [LARGE SCALE GENOMIC DNA]</scope>
    <source>
        <strain evidence="14 15">EB153</strain>
    </source>
</reference>
<keyword evidence="7 11" id="KW-1133">Transmembrane helix</keyword>
<accession>A0A3R9P243</accession>